<reference evidence="1 2" key="1">
    <citation type="journal article" date="2018" name="Nat. Biotechnol.">
        <title>A standardized bacterial taxonomy based on genome phylogeny substantially revises the tree of life.</title>
        <authorList>
            <person name="Parks D.H."/>
            <person name="Chuvochina M."/>
            <person name="Waite D.W."/>
            <person name="Rinke C."/>
            <person name="Skarshewski A."/>
            <person name="Chaumeil P.A."/>
            <person name="Hugenholtz P."/>
        </authorList>
    </citation>
    <scope>NUCLEOTIDE SEQUENCE [LARGE SCALE GENOMIC DNA]</scope>
    <source>
        <strain evidence="1">UBA11482</strain>
    </source>
</reference>
<dbReference type="EMBL" id="DNWC01000167">
    <property type="protein sequence ID" value="HBJ09979.1"/>
    <property type="molecule type" value="Genomic_DNA"/>
</dbReference>
<accession>A0A354M640</accession>
<gene>
    <name evidence="1" type="ORF">DDY73_13360</name>
</gene>
<comment type="caution">
    <text evidence="1">The sequence shown here is derived from an EMBL/GenBank/DDBJ whole genome shotgun (WGS) entry which is preliminary data.</text>
</comment>
<proteinExistence type="predicted"/>
<sequence>MSNKFSSLNEFLESLLDGREIQLKYGGKEYCIFNIGADNSVEKSKILVGEGNAEESFVEYSNIYNFIEIYQINGRKIKDILSDCFVTWRNI</sequence>
<protein>
    <submittedName>
        <fullName evidence="1">Uncharacterized protein</fullName>
    </submittedName>
</protein>
<evidence type="ECO:0000313" key="1">
    <source>
        <dbReference type="EMBL" id="HBJ09979.1"/>
    </source>
</evidence>
<evidence type="ECO:0000313" key="2">
    <source>
        <dbReference type="Proteomes" id="UP000262954"/>
    </source>
</evidence>
<dbReference type="AlphaFoldDB" id="A0A354M640"/>
<organism evidence="1 2">
    <name type="scientific">Coprobacter fastidiosus</name>
    <dbReference type="NCBI Taxonomy" id="1099853"/>
    <lineage>
        <taxon>Bacteria</taxon>
        <taxon>Pseudomonadati</taxon>
        <taxon>Bacteroidota</taxon>
        <taxon>Bacteroidia</taxon>
        <taxon>Bacteroidales</taxon>
        <taxon>Barnesiellaceae</taxon>
        <taxon>Coprobacter</taxon>
    </lineage>
</organism>
<name>A0A354M640_9BACT</name>
<dbReference type="Proteomes" id="UP000262954">
    <property type="component" value="Unassembled WGS sequence"/>
</dbReference>